<evidence type="ECO:0000259" key="1">
    <source>
        <dbReference type="PROSITE" id="PS50883"/>
    </source>
</evidence>
<dbReference type="PANTHER" id="PTHR33121">
    <property type="entry name" value="CYCLIC DI-GMP PHOSPHODIESTERASE PDEF"/>
    <property type="match status" value="1"/>
</dbReference>
<feature type="domain" description="EAL" evidence="1">
    <location>
        <begin position="25"/>
        <end position="275"/>
    </location>
</feature>
<dbReference type="CDD" id="cd01948">
    <property type="entry name" value="EAL"/>
    <property type="match status" value="1"/>
</dbReference>
<reference evidence="2 3" key="1">
    <citation type="submission" date="2023-09" db="EMBL/GenBank/DDBJ databases">
        <authorList>
            <person name="Rey-Velasco X."/>
        </authorList>
    </citation>
    <scope>NUCLEOTIDE SEQUENCE [LARGE SCALE GENOMIC DNA]</scope>
    <source>
        <strain evidence="2 3">F158</strain>
    </source>
</reference>
<dbReference type="Pfam" id="PF00563">
    <property type="entry name" value="EAL"/>
    <property type="match status" value="1"/>
</dbReference>
<dbReference type="Gene3D" id="3.20.20.450">
    <property type="entry name" value="EAL domain"/>
    <property type="match status" value="1"/>
</dbReference>
<dbReference type="PANTHER" id="PTHR33121:SF79">
    <property type="entry name" value="CYCLIC DI-GMP PHOSPHODIESTERASE PDED-RELATED"/>
    <property type="match status" value="1"/>
</dbReference>
<gene>
    <name evidence="2" type="ORF">RM543_00750</name>
</gene>
<protein>
    <submittedName>
        <fullName evidence="2">EAL domain-containing protein</fullName>
    </submittedName>
</protein>
<name>A0ABU3DC07_9RHOB</name>
<dbReference type="PROSITE" id="PS50883">
    <property type="entry name" value="EAL"/>
    <property type="match status" value="1"/>
</dbReference>
<comment type="caution">
    <text evidence="2">The sequence shown here is derived from an EMBL/GenBank/DDBJ whole genome shotgun (WGS) entry which is preliminary data.</text>
</comment>
<dbReference type="SMART" id="SM00052">
    <property type="entry name" value="EAL"/>
    <property type="match status" value="1"/>
</dbReference>
<accession>A0ABU3DC07</accession>
<dbReference type="RefSeq" id="WP_311688684.1">
    <property type="nucleotide sequence ID" value="NZ_JAVRHL010000001.1"/>
</dbReference>
<evidence type="ECO:0000313" key="2">
    <source>
        <dbReference type="EMBL" id="MDT0681195.1"/>
    </source>
</evidence>
<keyword evidence="3" id="KW-1185">Reference proteome</keyword>
<dbReference type="EMBL" id="JAVRHL010000001">
    <property type="protein sequence ID" value="MDT0681195.1"/>
    <property type="molecule type" value="Genomic_DNA"/>
</dbReference>
<evidence type="ECO:0000313" key="3">
    <source>
        <dbReference type="Proteomes" id="UP001265259"/>
    </source>
</evidence>
<dbReference type="InterPro" id="IPR001633">
    <property type="entry name" value="EAL_dom"/>
</dbReference>
<dbReference type="SUPFAM" id="SSF141868">
    <property type="entry name" value="EAL domain-like"/>
    <property type="match status" value="1"/>
</dbReference>
<dbReference type="InterPro" id="IPR035919">
    <property type="entry name" value="EAL_sf"/>
</dbReference>
<dbReference type="Proteomes" id="UP001265259">
    <property type="component" value="Unassembled WGS sequence"/>
</dbReference>
<organism evidence="2 3">
    <name type="scientific">Tropicimonas omnivorans</name>
    <dbReference type="NCBI Taxonomy" id="3075590"/>
    <lineage>
        <taxon>Bacteria</taxon>
        <taxon>Pseudomonadati</taxon>
        <taxon>Pseudomonadota</taxon>
        <taxon>Alphaproteobacteria</taxon>
        <taxon>Rhodobacterales</taxon>
        <taxon>Roseobacteraceae</taxon>
        <taxon>Tropicimonas</taxon>
    </lineage>
</organism>
<dbReference type="InterPro" id="IPR050706">
    <property type="entry name" value="Cyclic-di-GMP_PDE-like"/>
</dbReference>
<sequence>MGNGAETYVAAHDSSPLAAAIAQRDLGVLRMVETALARGDALLAFQPIVNAKRTGQIAFHEGLIRVMDETGRIIPARDFIGACETNRIGRQLDTEALRLGLRALNETPSLRLAINMSARSIGYRPWIRELERGLALDPTVAERLIIEITESSAMLMPDITTIFMQDLQQKGVCFALDDFGAGYTSFRYLRDFDFDIIKIAGEFIGGISTNPDNRVLAQALVGIAHHFEMFTVAEAVETEVDAKVLQEIGVDCMQGYYFGMPTTWPPQPGVPAMATLAG</sequence>
<proteinExistence type="predicted"/>